<evidence type="ECO:0000256" key="6">
    <source>
        <dbReference type="ARBA" id="ARBA00022490"/>
    </source>
</evidence>
<gene>
    <name evidence="13" type="ORF">DdX_08033</name>
</gene>
<evidence type="ECO:0000256" key="8">
    <source>
        <dbReference type="ARBA" id="ARBA00022859"/>
    </source>
</evidence>
<proteinExistence type="inferred from homology"/>
<organism evidence="13 14">
    <name type="scientific">Ditylenchus destructor</name>
    <dbReference type="NCBI Taxonomy" id="166010"/>
    <lineage>
        <taxon>Eukaryota</taxon>
        <taxon>Metazoa</taxon>
        <taxon>Ecdysozoa</taxon>
        <taxon>Nematoda</taxon>
        <taxon>Chromadorea</taxon>
        <taxon>Rhabditida</taxon>
        <taxon>Tylenchina</taxon>
        <taxon>Tylenchomorpha</taxon>
        <taxon>Sphaerularioidea</taxon>
        <taxon>Anguinidae</taxon>
        <taxon>Anguininae</taxon>
        <taxon>Ditylenchus</taxon>
    </lineage>
</organism>
<dbReference type="GO" id="GO:0007178">
    <property type="term" value="P:cell surface receptor protein serine/threonine kinase signaling pathway"/>
    <property type="evidence" value="ECO:0007669"/>
    <property type="project" value="TreeGrafter"/>
</dbReference>
<dbReference type="GO" id="GO:0005634">
    <property type="term" value="C:nucleus"/>
    <property type="evidence" value="ECO:0007669"/>
    <property type="project" value="UniProtKB-SubCell"/>
</dbReference>
<evidence type="ECO:0000256" key="4">
    <source>
        <dbReference type="ARBA" id="ARBA00007674"/>
    </source>
</evidence>
<evidence type="ECO:0000256" key="1">
    <source>
        <dbReference type="ARBA" id="ARBA00004123"/>
    </source>
</evidence>
<evidence type="ECO:0000256" key="2">
    <source>
        <dbReference type="ARBA" id="ARBA00004173"/>
    </source>
</evidence>
<dbReference type="Proteomes" id="UP001201812">
    <property type="component" value="Unassembled WGS sequence"/>
</dbReference>
<reference evidence="13" key="1">
    <citation type="submission" date="2022-01" db="EMBL/GenBank/DDBJ databases">
        <title>Genome Sequence Resource for Two Populations of Ditylenchus destructor, the Migratory Endoparasitic Phytonematode.</title>
        <authorList>
            <person name="Zhang H."/>
            <person name="Lin R."/>
            <person name="Xie B."/>
        </authorList>
    </citation>
    <scope>NUCLEOTIDE SEQUENCE</scope>
    <source>
        <strain evidence="13">BazhouSP</strain>
    </source>
</reference>
<dbReference type="SMART" id="SM01284">
    <property type="entry name" value="ECSIT_Cterm"/>
    <property type="match status" value="1"/>
</dbReference>
<name>A0AAD4N3N0_9BILA</name>
<evidence type="ECO:0000313" key="13">
    <source>
        <dbReference type="EMBL" id="KAI1715709.1"/>
    </source>
</evidence>
<evidence type="ECO:0000256" key="11">
    <source>
        <dbReference type="ARBA" id="ARBA00023242"/>
    </source>
</evidence>
<keyword evidence="10" id="KW-0496">Mitochondrion</keyword>
<evidence type="ECO:0000256" key="9">
    <source>
        <dbReference type="ARBA" id="ARBA00022946"/>
    </source>
</evidence>
<sequence>MRRFIGELPVLLRRNFVSAEIDMLSGNKQPTLQHISRRYLVFNKPRELNMKQLQEIDDEFEKIPHEDRTKLTFLKHIEIFKQTRGRRNQGHVEYIRSAMKNMETYGLHKDLDVYKALLDIFPKGYMIPKNQFQRAFIHFPDQQVCAVKLFDQMEWHNVYPDQEFYSMVVAIFGEWNYATKKVNRMFYWMPRLKNTNKYLDWRKVDNQHLKDAELARIALQMICRDAGTVFTYVKTPATEHEFGKWIVSAQSPLQRKVIRNMEPNSCYFVDGPFFVWVREKKLEYCVLSASPVESEDEEFIDPRSVYDYSDPAKDLYVGEDPNGSNLHHQSDQIILALSIMEETTQNIGSAWVNHLQTKNPMLEKASILLRIKEKVTTTEIKPISK</sequence>
<comment type="similarity">
    <text evidence="4">Belongs to the ECSIT family.</text>
</comment>
<evidence type="ECO:0000259" key="12">
    <source>
        <dbReference type="SMART" id="SM01284"/>
    </source>
</evidence>
<dbReference type="AlphaFoldDB" id="A0AAD4N3N0"/>
<dbReference type="InterPro" id="IPR010418">
    <property type="entry name" value="ECSIT"/>
</dbReference>
<keyword evidence="8" id="KW-0391">Immunity</keyword>
<dbReference type="InterPro" id="IPR046448">
    <property type="entry name" value="ECSIT_N"/>
</dbReference>
<comment type="subcellular location">
    <subcellularLocation>
        <location evidence="3">Cytoplasm</location>
    </subcellularLocation>
    <subcellularLocation>
        <location evidence="2">Mitochondrion</location>
    </subcellularLocation>
    <subcellularLocation>
        <location evidence="1">Nucleus</location>
    </subcellularLocation>
</comment>
<dbReference type="InterPro" id="IPR011990">
    <property type="entry name" value="TPR-like_helical_dom_sf"/>
</dbReference>
<keyword evidence="6" id="KW-0963">Cytoplasm</keyword>
<dbReference type="Gene3D" id="1.25.40.10">
    <property type="entry name" value="Tetratricopeptide repeat domain"/>
    <property type="match status" value="1"/>
</dbReference>
<dbReference type="Pfam" id="PF14784">
    <property type="entry name" value="ECSIT_C"/>
    <property type="match status" value="1"/>
</dbReference>
<evidence type="ECO:0000256" key="7">
    <source>
        <dbReference type="ARBA" id="ARBA00022588"/>
    </source>
</evidence>
<dbReference type="GO" id="GO:0005739">
    <property type="term" value="C:mitochondrion"/>
    <property type="evidence" value="ECO:0007669"/>
    <property type="project" value="UniProtKB-SubCell"/>
</dbReference>
<dbReference type="Pfam" id="PF06239">
    <property type="entry name" value="ECSIT_N"/>
    <property type="match status" value="1"/>
</dbReference>
<dbReference type="EMBL" id="JAKKPZ010000011">
    <property type="protein sequence ID" value="KAI1715709.1"/>
    <property type="molecule type" value="Genomic_DNA"/>
</dbReference>
<evidence type="ECO:0000256" key="10">
    <source>
        <dbReference type="ARBA" id="ARBA00023128"/>
    </source>
</evidence>
<protein>
    <recommendedName>
        <fullName evidence="5">Evolutionarily conserved signaling intermediate in Toll pathway, mitochondrial</fullName>
    </recommendedName>
</protein>
<dbReference type="PANTHER" id="PTHR13113:SF1">
    <property type="entry name" value="EVOLUTIONARILY CONSERVED SIGNALING INTERMEDIATE IN TOLL PATHWAY, MITOCHONDRIAL"/>
    <property type="match status" value="1"/>
</dbReference>
<accession>A0AAD4N3N0</accession>
<keyword evidence="14" id="KW-1185">Reference proteome</keyword>
<evidence type="ECO:0000256" key="3">
    <source>
        <dbReference type="ARBA" id="ARBA00004496"/>
    </source>
</evidence>
<keyword evidence="7" id="KW-0399">Innate immunity</keyword>
<dbReference type="GO" id="GO:0045087">
    <property type="term" value="P:innate immune response"/>
    <property type="evidence" value="ECO:0007669"/>
    <property type="project" value="UniProtKB-KW"/>
</dbReference>
<keyword evidence="9" id="KW-0809">Transit peptide</keyword>
<evidence type="ECO:0000256" key="5">
    <source>
        <dbReference type="ARBA" id="ARBA00019998"/>
    </source>
</evidence>
<dbReference type="InterPro" id="IPR029342">
    <property type="entry name" value="ECIST_C"/>
</dbReference>
<dbReference type="PANTHER" id="PTHR13113">
    <property type="entry name" value="ECSIT EVOLUTIONARILY CONSERVED SIGNALING INTERMEDIATE IN TOLL PATHWAYS"/>
    <property type="match status" value="1"/>
</dbReference>
<keyword evidence="11" id="KW-0539">Nucleus</keyword>
<feature type="domain" description="ECSIT C-terminal" evidence="12">
    <location>
        <begin position="251"/>
        <end position="372"/>
    </location>
</feature>
<evidence type="ECO:0000313" key="14">
    <source>
        <dbReference type="Proteomes" id="UP001201812"/>
    </source>
</evidence>
<comment type="caution">
    <text evidence="13">The sequence shown here is derived from an EMBL/GenBank/DDBJ whole genome shotgun (WGS) entry which is preliminary data.</text>
</comment>